<dbReference type="RefSeq" id="WP_185000702.1">
    <property type="nucleotide sequence ID" value="NZ_BAAAUI010000003.1"/>
</dbReference>
<dbReference type="Gene3D" id="1.25.40.10">
    <property type="entry name" value="Tetratricopeptide repeat domain"/>
    <property type="match status" value="1"/>
</dbReference>
<evidence type="ECO:0000313" key="2">
    <source>
        <dbReference type="Proteomes" id="UP000533598"/>
    </source>
</evidence>
<name>A0A7W7FQ68_9PSEU</name>
<protein>
    <submittedName>
        <fullName evidence="1">Tetratricopeptide (TPR) repeat protein</fullName>
    </submittedName>
</protein>
<comment type="caution">
    <text evidence="1">The sequence shown here is derived from an EMBL/GenBank/DDBJ whole genome shotgun (WGS) entry which is preliminary data.</text>
</comment>
<dbReference type="SUPFAM" id="SSF48452">
    <property type="entry name" value="TPR-like"/>
    <property type="match status" value="1"/>
</dbReference>
<sequence length="699" mass="75713">MRDGQPKVQNQVEQMMGDLVQAGVVHGGVHVNYNGSLSAVRRPSLPSGPRTLVNQVGPLGALDALLPDRPDEHEPIVATISAGRGFGKTALCLYWGNLREQEFPDGLIYANFGAWTDRPRGAAEVLADVLEQLGCARAGQPTDFDAMSSLLRELTRDKAYLLVLDDVVAANQVARLLPGRGRSVVLAIGADNLAALEAHGARPIELEPLEPEMAELFLTLAPRLIPLMTAQAAEMKAVIDLCHGVPVLLDAVRAMLLETPGLGFQDLLDELGAAGHGMTTMLTSGGEPVDAIFDMVVGKLGFEAAACYRCYGLHPGFAALSVGVVAEATGLTEAAVRQGMRELQRRRLVQPPQADRYAMHLWIRSHATQLVRRFPADNDDAVLARAVGYYLLVCTGVDETLCSQRPWRRRMFADLRTSARVEPEKAQRWLLVEVENLQPIVELAKAAGAHDKVVRFGITLWALFLVLKRHQEALAVFEAAAESARLLGSPLVESVLLTQIGYVHRHCEEFDAGQRAFDAGIALARESGDLEARLTAIEGLGLMRLDQGQSPAALELLRENLAGARVLEDERRTALAAFHCAKAEEPDRALELLEAAAATFSELADEYNGAKVQLWQGNKLIEAQRLAAAGAPLAAALDTMTRLNRDFDRGEAQEALAGLAAARGEVELAQRHYRIAADIYAAQGLVRQVQRAVAYLRAA</sequence>
<gene>
    <name evidence="1" type="ORF">HNR67_000719</name>
</gene>
<keyword evidence="2" id="KW-1185">Reference proteome</keyword>
<dbReference type="InterPro" id="IPR011990">
    <property type="entry name" value="TPR-like_helical_dom_sf"/>
</dbReference>
<proteinExistence type="predicted"/>
<evidence type="ECO:0000313" key="1">
    <source>
        <dbReference type="EMBL" id="MBB4674601.1"/>
    </source>
</evidence>
<dbReference type="Proteomes" id="UP000533598">
    <property type="component" value="Unassembled WGS sequence"/>
</dbReference>
<dbReference type="Gene3D" id="3.40.50.300">
    <property type="entry name" value="P-loop containing nucleotide triphosphate hydrolases"/>
    <property type="match status" value="1"/>
</dbReference>
<dbReference type="EMBL" id="JACHMH010000001">
    <property type="protein sequence ID" value="MBB4674601.1"/>
    <property type="molecule type" value="Genomic_DNA"/>
</dbReference>
<dbReference type="InterPro" id="IPR027417">
    <property type="entry name" value="P-loop_NTPase"/>
</dbReference>
<dbReference type="AlphaFoldDB" id="A0A7W7FQ68"/>
<dbReference type="SUPFAM" id="SSF52540">
    <property type="entry name" value="P-loop containing nucleoside triphosphate hydrolases"/>
    <property type="match status" value="1"/>
</dbReference>
<reference evidence="1 2" key="1">
    <citation type="submission" date="2020-08" db="EMBL/GenBank/DDBJ databases">
        <title>Sequencing the genomes of 1000 actinobacteria strains.</title>
        <authorList>
            <person name="Klenk H.-P."/>
        </authorList>
    </citation>
    <scope>NUCLEOTIDE SEQUENCE [LARGE SCALE GENOMIC DNA]</scope>
    <source>
        <strain evidence="1 2">DSM 44230</strain>
    </source>
</reference>
<accession>A0A7W7FQ68</accession>
<organism evidence="1 2">
    <name type="scientific">Crossiella cryophila</name>
    <dbReference type="NCBI Taxonomy" id="43355"/>
    <lineage>
        <taxon>Bacteria</taxon>
        <taxon>Bacillati</taxon>
        <taxon>Actinomycetota</taxon>
        <taxon>Actinomycetes</taxon>
        <taxon>Pseudonocardiales</taxon>
        <taxon>Pseudonocardiaceae</taxon>
        <taxon>Crossiella</taxon>
    </lineage>
</organism>